<dbReference type="AlphaFoldDB" id="A0A7C1E453"/>
<feature type="domain" description="GHMP kinase N-terminal" evidence="3">
    <location>
        <begin position="69"/>
        <end position="122"/>
    </location>
</feature>
<proteinExistence type="inferred from homology"/>
<gene>
    <name evidence="4" type="ORF">ENO04_03970</name>
</gene>
<dbReference type="InterPro" id="IPR006204">
    <property type="entry name" value="GHMP_kinase_N_dom"/>
</dbReference>
<dbReference type="Pfam" id="PF00288">
    <property type="entry name" value="GHMP_kinases_N"/>
    <property type="match status" value="1"/>
</dbReference>
<dbReference type="EMBL" id="DSDY01000125">
    <property type="protein sequence ID" value="HDS10755.1"/>
    <property type="molecule type" value="Genomic_DNA"/>
</dbReference>
<dbReference type="PANTHER" id="PTHR20861">
    <property type="entry name" value="HOMOSERINE/4-DIPHOSPHOCYTIDYL-2-C-METHYL-D-ERYTHRITOL KINASE"/>
    <property type="match status" value="1"/>
</dbReference>
<accession>A0A7C1E453</accession>
<keyword evidence="1 2" id="KW-0808">Transferase</keyword>
<name>A0A7C1E453_9CREN</name>
<evidence type="ECO:0000256" key="1">
    <source>
        <dbReference type="ARBA" id="ARBA00022679"/>
    </source>
</evidence>
<reference evidence="4" key="1">
    <citation type="journal article" date="2020" name="mSystems">
        <title>Genome- and Community-Level Interaction Insights into Carbon Utilization and Element Cycling Functions of Hydrothermarchaeota in Hydrothermal Sediment.</title>
        <authorList>
            <person name="Zhou Z."/>
            <person name="Liu Y."/>
            <person name="Xu W."/>
            <person name="Pan J."/>
            <person name="Luo Z.H."/>
            <person name="Li M."/>
        </authorList>
    </citation>
    <scope>NUCLEOTIDE SEQUENCE [LARGE SCALE GENOMIC DNA]</scope>
    <source>
        <strain evidence="4">SpSt-123</strain>
    </source>
</reference>
<comment type="pathway">
    <text evidence="2">Cofactor biosynthesis; 5,6,7,8-tetrahydromethanopterin biosynthesis.</text>
</comment>
<dbReference type="InterPro" id="IPR020568">
    <property type="entry name" value="Ribosomal_Su5_D2-typ_SF"/>
</dbReference>
<dbReference type="SUPFAM" id="SSF54211">
    <property type="entry name" value="Ribosomal protein S5 domain 2-like"/>
    <property type="match status" value="1"/>
</dbReference>
<organism evidence="4">
    <name type="scientific">Fervidicoccus fontis</name>
    <dbReference type="NCBI Taxonomy" id="683846"/>
    <lineage>
        <taxon>Archaea</taxon>
        <taxon>Thermoproteota</taxon>
        <taxon>Thermoprotei</taxon>
        <taxon>Fervidicoccales</taxon>
        <taxon>Fervidicoccaceae</taxon>
        <taxon>Fervidicoccus</taxon>
    </lineage>
</organism>
<dbReference type="GO" id="GO:0043793">
    <property type="term" value="F:beta-ribofuranosylaminobenzene 5'-phosphate synthase activity"/>
    <property type="evidence" value="ECO:0007669"/>
    <property type="project" value="UniProtKB-EC"/>
</dbReference>
<dbReference type="EC" id="2.4.2.54" evidence="2"/>
<comment type="catalytic activity">
    <reaction evidence="2">
        <text>5-phospho-alpha-D-ribose 1-diphosphate + 4-hydroxybenzoate + H(+) = 4-(beta-D-ribofuranosyl)phenol 5'-phosphate + CO2 + diphosphate</text>
        <dbReference type="Rhea" id="RHEA:48556"/>
        <dbReference type="ChEBI" id="CHEBI:15378"/>
        <dbReference type="ChEBI" id="CHEBI:16526"/>
        <dbReference type="ChEBI" id="CHEBI:17879"/>
        <dbReference type="ChEBI" id="CHEBI:33019"/>
        <dbReference type="ChEBI" id="CHEBI:58017"/>
        <dbReference type="ChEBI" id="CHEBI:82767"/>
        <dbReference type="EC" id="2.4.2.54"/>
    </reaction>
</comment>
<comment type="caution">
    <text evidence="4">The sequence shown here is derived from an EMBL/GenBank/DDBJ whole genome shotgun (WGS) entry which is preliminary data.</text>
</comment>
<dbReference type="UniPathway" id="UPA00065"/>
<comment type="function">
    <text evidence="2">Catalyzes the condensation of 4-aminobenzoate (pABA) with 5-phospho-alpha-D-ribose 1-diphosphate (PRPP) to produce beta-ribofuranosylaminobenzene 5'-phosphate (beta-RFA-P).</text>
</comment>
<dbReference type="NCBIfam" id="TIGR00144">
    <property type="entry name" value="beta_RFAP_syn"/>
    <property type="match status" value="1"/>
</dbReference>
<dbReference type="GO" id="GO:0005524">
    <property type="term" value="F:ATP binding"/>
    <property type="evidence" value="ECO:0007669"/>
    <property type="project" value="UniProtKB-UniRule"/>
</dbReference>
<protein>
    <recommendedName>
        <fullName evidence="2">Beta-ribofuranosylaminobenzene 5'-phosphate synthase</fullName>
        <shortName evidence="2">Beta-RFA-P synthase</shortName>
        <ecNumber evidence="2">2.4.2.54</ecNumber>
    </recommendedName>
</protein>
<dbReference type="InterPro" id="IPR004422">
    <property type="entry name" value="RFAP_synthase"/>
</dbReference>
<dbReference type="PIRSF" id="PIRSF004884">
    <property type="entry name" value="Sugar_kin_arch"/>
    <property type="match status" value="1"/>
</dbReference>
<keyword evidence="2" id="KW-0328">Glycosyltransferase</keyword>
<comment type="subunit">
    <text evidence="2">Homodimer.</text>
</comment>
<evidence type="ECO:0000313" key="4">
    <source>
        <dbReference type="EMBL" id="HDS10755.1"/>
    </source>
</evidence>
<evidence type="ECO:0000259" key="3">
    <source>
        <dbReference type="Pfam" id="PF00288"/>
    </source>
</evidence>
<dbReference type="PANTHER" id="PTHR20861:SF6">
    <property type="entry name" value="BETA-RIBOFURANOSYLPHENOL 5'-PHOSPHATE SYNTHASE"/>
    <property type="match status" value="1"/>
</dbReference>
<sequence length="316" mass="34825">MRVLARIISGSRLHLGFYNINYGGIKYGGVGLYIQNPRVVLEAREGDGLLIGFPEEIVAQANKIIESVCTSRRNFSLVVRESPPIHTGLGVSTQILLSTAKLASALCDRNLSFKELVKITGRGRYSGIGIHAFRVGGFVVDGGITISEDYPPLIFRVDFPSDWKIALVIPKGLRGLRDNEESVVLDVLPSRVSEEKSRELISIAFAMIIRGVSTRDFDSFVYGVELLQRKVGELFSVYQGGIFSTRETGLAVDILRKAGFKGTGQSSWGPVAYGFALTSSFDEKIKKLENIIEKENLDFDLIATTARNKGALLRRY</sequence>
<evidence type="ECO:0000256" key="2">
    <source>
        <dbReference type="PIRNR" id="PIRNR004884"/>
    </source>
</evidence>
<comment type="similarity">
    <text evidence="2">Belongs to the beta-RFA-P synthase family.</text>
</comment>